<evidence type="ECO:0000313" key="3">
    <source>
        <dbReference type="Proteomes" id="UP000028990"/>
    </source>
</evidence>
<proteinExistence type="predicted"/>
<gene>
    <name evidence="2" type="ORF">H920_05219</name>
</gene>
<accession>A0A091EDA0</accession>
<evidence type="ECO:0000313" key="2">
    <source>
        <dbReference type="EMBL" id="KFO33321.1"/>
    </source>
</evidence>
<keyword evidence="3" id="KW-1185">Reference proteome</keyword>
<organism evidence="2 3">
    <name type="scientific">Fukomys damarensis</name>
    <name type="common">Damaraland mole rat</name>
    <name type="synonym">Cryptomys damarensis</name>
    <dbReference type="NCBI Taxonomy" id="885580"/>
    <lineage>
        <taxon>Eukaryota</taxon>
        <taxon>Metazoa</taxon>
        <taxon>Chordata</taxon>
        <taxon>Craniata</taxon>
        <taxon>Vertebrata</taxon>
        <taxon>Euteleostomi</taxon>
        <taxon>Mammalia</taxon>
        <taxon>Eutheria</taxon>
        <taxon>Euarchontoglires</taxon>
        <taxon>Glires</taxon>
        <taxon>Rodentia</taxon>
        <taxon>Hystricomorpha</taxon>
        <taxon>Bathyergidae</taxon>
        <taxon>Fukomys</taxon>
    </lineage>
</organism>
<name>A0A091EDA0_FUKDA</name>
<feature type="region of interest" description="Disordered" evidence="1">
    <location>
        <begin position="1"/>
        <end position="32"/>
    </location>
</feature>
<protein>
    <submittedName>
        <fullName evidence="2">Uncharacterized protein</fullName>
    </submittedName>
</protein>
<dbReference type="EMBL" id="KN122100">
    <property type="protein sequence ID" value="KFO33321.1"/>
    <property type="molecule type" value="Genomic_DNA"/>
</dbReference>
<sequence length="100" mass="10930">MGHSCDSTDIRTARAISPAANDRFTGQRQVQEAPADLEGQRVLQGVAVDDESHIIFLAQQIPEVSAVLSDGCSCCLKQEQREKHGFAHCIKRESESHIVA</sequence>
<dbReference type="Proteomes" id="UP000028990">
    <property type="component" value="Unassembled WGS sequence"/>
</dbReference>
<feature type="compositionally biased region" description="Basic and acidic residues" evidence="1">
    <location>
        <begin position="1"/>
        <end position="12"/>
    </location>
</feature>
<evidence type="ECO:0000256" key="1">
    <source>
        <dbReference type="SAM" id="MobiDB-lite"/>
    </source>
</evidence>
<reference evidence="2 3" key="1">
    <citation type="submission" date="2013-11" db="EMBL/GenBank/DDBJ databases">
        <title>The Damaraland mole rat (Fukomys damarensis) genome and evolution of African mole rats.</title>
        <authorList>
            <person name="Gladyshev V.N."/>
            <person name="Fang X."/>
        </authorList>
    </citation>
    <scope>NUCLEOTIDE SEQUENCE [LARGE SCALE GENOMIC DNA]</scope>
    <source>
        <tissue evidence="2">Liver</tissue>
    </source>
</reference>
<dbReference type="AlphaFoldDB" id="A0A091EDA0"/>